<organism evidence="1 2">
    <name type="scientific">Haematococcus lacustris</name>
    <name type="common">Green alga</name>
    <name type="synonym">Haematococcus pluvialis</name>
    <dbReference type="NCBI Taxonomy" id="44745"/>
    <lineage>
        <taxon>Eukaryota</taxon>
        <taxon>Viridiplantae</taxon>
        <taxon>Chlorophyta</taxon>
        <taxon>core chlorophytes</taxon>
        <taxon>Chlorophyceae</taxon>
        <taxon>CS clade</taxon>
        <taxon>Chlamydomonadales</taxon>
        <taxon>Haematococcaceae</taxon>
        <taxon>Haematococcus</taxon>
    </lineage>
</organism>
<comment type="caution">
    <text evidence="1">The sequence shown here is derived from an EMBL/GenBank/DDBJ whole genome shotgun (WGS) entry which is preliminary data.</text>
</comment>
<dbReference type="Proteomes" id="UP000485058">
    <property type="component" value="Unassembled WGS sequence"/>
</dbReference>
<evidence type="ECO:0000313" key="2">
    <source>
        <dbReference type="Proteomes" id="UP000485058"/>
    </source>
</evidence>
<protein>
    <submittedName>
        <fullName evidence="1">Uncharacterized protein</fullName>
    </submittedName>
</protein>
<proteinExistence type="predicted"/>
<feature type="non-terminal residue" evidence="1">
    <location>
        <position position="1"/>
    </location>
</feature>
<sequence length="156" mass="15855">MVVRAVEDRNLDFSSSRAGAEGYVEKDTAGQANMYPTVMRPYEAGGERDTTSDSAAGTVRIAGIAASLAVVLVWVGISTIGNPGPPVVVDASLKSLSAYKAAFSSELGFSSAAVQPTLVVAPPLLVEESSAPVASPAAEVAEVQSEDVLALAATSQ</sequence>
<dbReference type="AlphaFoldDB" id="A0A699ZN46"/>
<name>A0A699ZN46_HAELA</name>
<reference evidence="1 2" key="1">
    <citation type="submission" date="2020-02" db="EMBL/GenBank/DDBJ databases">
        <title>Draft genome sequence of Haematococcus lacustris strain NIES-144.</title>
        <authorList>
            <person name="Morimoto D."/>
            <person name="Nakagawa S."/>
            <person name="Yoshida T."/>
            <person name="Sawayama S."/>
        </authorList>
    </citation>
    <scope>NUCLEOTIDE SEQUENCE [LARGE SCALE GENOMIC DNA]</scope>
    <source>
        <strain evidence="1 2">NIES-144</strain>
    </source>
</reference>
<evidence type="ECO:0000313" key="1">
    <source>
        <dbReference type="EMBL" id="GFH20356.1"/>
    </source>
</evidence>
<keyword evidence="2" id="KW-1185">Reference proteome</keyword>
<gene>
    <name evidence="1" type="ORF">HaLaN_17464</name>
</gene>
<accession>A0A699ZN46</accession>
<dbReference type="EMBL" id="BLLF01001619">
    <property type="protein sequence ID" value="GFH20356.1"/>
    <property type="molecule type" value="Genomic_DNA"/>
</dbReference>